<sequence>MDFSLIAYGISVYAGVLALSTYAYFGLWEIEAEAIPPYLADQGYTPKIFVNHVIDQIDDIRLETASESQTDVVKTGKVTPAEEVASYFGVTELIRAGQESFGLAPPRIELEVIQRDKTAFWRVRGNHALYGPTMRSGKLDTQSTEQLFETLAHHTISFLSPFEGAAHDLVADSRVGDYSETIATTSALLRGCDSAPTFICTQANVRVGHTIRGLANLNAGDARAAFEDLQTANEISGKDAVATAFLGDVLRRLDQEDAAQKRYEEALALDSDVGQEFVSFARGLAKAGNMPLAVERFETAARLNMEGAEFLASWGESLAAMGEYEDALAKYLQAENLDTETDLFAEKIEELQQKIGEIDKSKSTPPDVAPAPIQGGTTTE</sequence>
<gene>
    <name evidence="3" type="ORF">SAMN05660686_03814</name>
</gene>
<organism evidence="3 4">
    <name type="scientific">Thalassobaculum litoreum DSM 18839</name>
    <dbReference type="NCBI Taxonomy" id="1123362"/>
    <lineage>
        <taxon>Bacteria</taxon>
        <taxon>Pseudomonadati</taxon>
        <taxon>Pseudomonadota</taxon>
        <taxon>Alphaproteobacteria</taxon>
        <taxon>Rhodospirillales</taxon>
        <taxon>Thalassobaculaceae</taxon>
        <taxon>Thalassobaculum</taxon>
    </lineage>
</organism>
<proteinExistence type="predicted"/>
<comment type="caution">
    <text evidence="3">The sequence shown here is derived from an EMBL/GenBank/DDBJ whole genome shotgun (WGS) entry which is preliminary data.</text>
</comment>
<keyword evidence="4" id="KW-1185">Reference proteome</keyword>
<evidence type="ECO:0000256" key="1">
    <source>
        <dbReference type="SAM" id="MobiDB-lite"/>
    </source>
</evidence>
<dbReference type="InterPro" id="IPR019734">
    <property type="entry name" value="TPR_rpt"/>
</dbReference>
<dbReference type="AlphaFoldDB" id="A0A8G2EZY5"/>
<dbReference type="EMBL" id="FNBW01000013">
    <property type="protein sequence ID" value="SDG26144.1"/>
    <property type="molecule type" value="Genomic_DNA"/>
</dbReference>
<protein>
    <submittedName>
        <fullName evidence="3">Tfp pilus assembly protein PilF</fullName>
    </submittedName>
</protein>
<dbReference type="Gene3D" id="1.25.40.10">
    <property type="entry name" value="Tetratricopeptide repeat domain"/>
    <property type="match status" value="1"/>
</dbReference>
<dbReference type="Proteomes" id="UP000198615">
    <property type="component" value="Unassembled WGS sequence"/>
</dbReference>
<accession>A0A8G2EZY5</accession>
<dbReference type="SMART" id="SM00028">
    <property type="entry name" value="TPR"/>
    <property type="match status" value="2"/>
</dbReference>
<dbReference type="SUPFAM" id="SSF48452">
    <property type="entry name" value="TPR-like"/>
    <property type="match status" value="1"/>
</dbReference>
<keyword evidence="2" id="KW-0472">Membrane</keyword>
<name>A0A8G2EZY5_9PROT</name>
<reference evidence="3 4" key="1">
    <citation type="submission" date="2016-10" db="EMBL/GenBank/DDBJ databases">
        <authorList>
            <person name="Varghese N."/>
            <person name="Submissions S."/>
        </authorList>
    </citation>
    <scope>NUCLEOTIDE SEQUENCE [LARGE SCALE GENOMIC DNA]</scope>
    <source>
        <strain evidence="3 4">DSM 18839</strain>
    </source>
</reference>
<feature type="region of interest" description="Disordered" evidence="1">
    <location>
        <begin position="356"/>
        <end position="380"/>
    </location>
</feature>
<evidence type="ECO:0000313" key="4">
    <source>
        <dbReference type="Proteomes" id="UP000198615"/>
    </source>
</evidence>
<evidence type="ECO:0000313" key="3">
    <source>
        <dbReference type="EMBL" id="SDG26144.1"/>
    </source>
</evidence>
<dbReference type="OrthoDB" id="7295585at2"/>
<evidence type="ECO:0000256" key="2">
    <source>
        <dbReference type="SAM" id="Phobius"/>
    </source>
</evidence>
<dbReference type="RefSeq" id="WP_093152828.1">
    <property type="nucleotide sequence ID" value="NZ_FNBW01000013.1"/>
</dbReference>
<keyword evidence="2" id="KW-0812">Transmembrane</keyword>
<keyword evidence="2" id="KW-1133">Transmembrane helix</keyword>
<feature type="transmembrane region" description="Helical" evidence="2">
    <location>
        <begin position="6"/>
        <end position="25"/>
    </location>
</feature>
<dbReference type="InterPro" id="IPR011990">
    <property type="entry name" value="TPR-like_helical_dom_sf"/>
</dbReference>